<feature type="signal peptide" evidence="1">
    <location>
        <begin position="1"/>
        <end position="22"/>
    </location>
</feature>
<name>A0A0J6HH84_9PSED</name>
<organism evidence="3 4">
    <name type="scientific">Pseudomonas lini</name>
    <dbReference type="NCBI Taxonomy" id="163011"/>
    <lineage>
        <taxon>Bacteria</taxon>
        <taxon>Pseudomonadati</taxon>
        <taxon>Pseudomonadota</taxon>
        <taxon>Gammaproteobacteria</taxon>
        <taxon>Pseudomonadales</taxon>
        <taxon>Pseudomonadaceae</taxon>
        <taxon>Pseudomonas</taxon>
    </lineage>
</organism>
<evidence type="ECO:0000313" key="2">
    <source>
        <dbReference type="EMBL" id="KAB0503406.1"/>
    </source>
</evidence>
<dbReference type="Proteomes" id="UP000434925">
    <property type="component" value="Unassembled WGS sequence"/>
</dbReference>
<protein>
    <submittedName>
        <fullName evidence="3">Uncharacterized protein</fullName>
    </submittedName>
</protein>
<gene>
    <name evidence="2" type="ORF">F7R14_16725</name>
    <name evidence="3" type="ORF">SAMN04490191_4671</name>
</gene>
<reference evidence="2 5" key="3">
    <citation type="submission" date="2019-09" db="EMBL/GenBank/DDBJ databases">
        <title>Draft genome sequences of 48 bacterial type strains from the CCUG.</title>
        <authorList>
            <person name="Tunovic T."/>
            <person name="Pineiro-Iglesias B."/>
            <person name="Unosson C."/>
            <person name="Inganas E."/>
            <person name="Ohlen M."/>
            <person name="Cardew S."/>
            <person name="Jensie-Markopoulos S."/>
            <person name="Salva-Serra F."/>
            <person name="Jaen-Luchoro D."/>
            <person name="Karlsson R."/>
            <person name="Svensson-Stadler L."/>
            <person name="Chun J."/>
            <person name="Moore E."/>
        </authorList>
    </citation>
    <scope>NUCLEOTIDE SEQUENCE [LARGE SCALE GENOMIC DNA]</scope>
    <source>
        <strain evidence="2 5">CCUG 51522</strain>
    </source>
</reference>
<evidence type="ECO:0000256" key="1">
    <source>
        <dbReference type="SAM" id="SignalP"/>
    </source>
</evidence>
<dbReference type="AlphaFoldDB" id="A0A0J6HH84"/>
<reference evidence="3" key="1">
    <citation type="submission" date="2016-10" db="EMBL/GenBank/DDBJ databases">
        <authorList>
            <person name="de Groot N.N."/>
        </authorList>
    </citation>
    <scope>NUCLEOTIDE SEQUENCE [LARGE SCALE GENOMIC DNA]</scope>
    <source>
        <strain evidence="3">BS3782</strain>
    </source>
</reference>
<keyword evidence="1" id="KW-0732">Signal</keyword>
<reference evidence="4" key="2">
    <citation type="submission" date="2016-10" db="EMBL/GenBank/DDBJ databases">
        <authorList>
            <person name="Varghese N."/>
            <person name="Submissions S."/>
        </authorList>
    </citation>
    <scope>NUCLEOTIDE SEQUENCE [LARGE SCALE GENOMIC DNA]</scope>
    <source>
        <strain evidence="4">BS3782</strain>
    </source>
</reference>
<evidence type="ECO:0000313" key="4">
    <source>
        <dbReference type="Proteomes" id="UP000182814"/>
    </source>
</evidence>
<proteinExistence type="predicted"/>
<evidence type="ECO:0000313" key="5">
    <source>
        <dbReference type="Proteomes" id="UP000434925"/>
    </source>
</evidence>
<accession>A0A0J6HH84</accession>
<evidence type="ECO:0000313" key="3">
    <source>
        <dbReference type="EMBL" id="SDT48088.1"/>
    </source>
</evidence>
<dbReference type="PATRIC" id="fig|163011.3.peg.2969"/>
<keyword evidence="4" id="KW-1185">Reference proteome</keyword>
<dbReference type="EMBL" id="VZPO01000006">
    <property type="protein sequence ID" value="KAB0503406.1"/>
    <property type="molecule type" value="Genomic_DNA"/>
</dbReference>
<feature type="chain" id="PRO_5044543941" evidence="1">
    <location>
        <begin position="23"/>
        <end position="420"/>
    </location>
</feature>
<dbReference type="EMBL" id="LT629746">
    <property type="protein sequence ID" value="SDT48088.1"/>
    <property type="molecule type" value="Genomic_DNA"/>
</dbReference>
<sequence>MKLPSPALILACALLLPTVAQASDAALTETLKAFTRCDASFFASLNTHRDAWGAFAPLKQEKDAAWITVKNRGNSPENSVPLRGTPIVAGMKLLSYVDESSDLGQLGHYYFWGFIVEGGIDEVAKRLAPLMEQPGQLQNVGSSYVRSELKIGDQWRVIRPQPGTAPGSKRAERILIVEAEGKQGTQSRVSCSVQGAVDGAMLAQLRPDIAPADYPQPQPETSFADIAVPQDVLKRLDSPLLKPKFKTLSYTYATRTGNAIKDRPVTVEYTADGGLLKKNEIYSKAFHVERLTQAGLIQLKSKMNGVGDGRVLLTRELEVKAPTSWGPGQTLSARLVMEEVPARPTDKPMKLSTTCTVGQRFPARQVFASLTGDAIALECEQGTSKTSNAFIEDLGVSLTLESTWDKSNSVYTFTAVDVVR</sequence>
<dbReference type="RefSeq" id="WP_038983766.1">
    <property type="nucleotide sequence ID" value="NZ_JABTYG010000003.1"/>
</dbReference>
<dbReference type="Proteomes" id="UP000182814">
    <property type="component" value="Chromosome I"/>
</dbReference>